<name>A0A8H4VTY1_9HELO</name>
<sequence>MLDVCLKLRRWVGSTEIPDLDHLPGLFRQSREAYLELVIQCYDSLETLRTVLSALQTIMPFLSNRQPQSFRATVMNVDTGGPFMTGAMQVPTGNSDHVHTQHRDVSSSRATGVGNTTLLRSYEHSSDPSIGKSINELESCFGKFKEFNNEVMDEGQIFPILAKITMPSTSIDFTGQPSEIEFSNKGKTAVPEIQVQPSPDRDDPSPLRRRVRGHDPKDQRQASLQDIVTMGIELATTLRLSLVESQKQASREQREDMEILAQLKERDEEVEQLKG</sequence>
<feature type="region of interest" description="Disordered" evidence="1">
    <location>
        <begin position="194"/>
        <end position="221"/>
    </location>
</feature>
<comment type="caution">
    <text evidence="2">The sequence shown here is derived from an EMBL/GenBank/DDBJ whole genome shotgun (WGS) entry which is preliminary data.</text>
</comment>
<evidence type="ECO:0000313" key="3">
    <source>
        <dbReference type="Proteomes" id="UP000566819"/>
    </source>
</evidence>
<reference evidence="2 3" key="1">
    <citation type="submission" date="2020-03" db="EMBL/GenBank/DDBJ databases">
        <title>Draft Genome Sequence of Cudoniella acicularis.</title>
        <authorList>
            <person name="Buettner E."/>
            <person name="Kellner H."/>
        </authorList>
    </citation>
    <scope>NUCLEOTIDE SEQUENCE [LARGE SCALE GENOMIC DNA]</scope>
    <source>
        <strain evidence="2 3">DSM 108380</strain>
    </source>
</reference>
<keyword evidence="3" id="KW-1185">Reference proteome</keyword>
<gene>
    <name evidence="2" type="ORF">G7Y89_g14631</name>
</gene>
<evidence type="ECO:0000256" key="1">
    <source>
        <dbReference type="SAM" id="MobiDB-lite"/>
    </source>
</evidence>
<dbReference type="AlphaFoldDB" id="A0A8H4VTY1"/>
<evidence type="ECO:0000313" key="2">
    <source>
        <dbReference type="EMBL" id="KAF4620190.1"/>
    </source>
</evidence>
<dbReference type="Proteomes" id="UP000566819">
    <property type="component" value="Unassembled WGS sequence"/>
</dbReference>
<dbReference type="OrthoDB" id="5331860at2759"/>
<protein>
    <submittedName>
        <fullName evidence="2">Uncharacterized protein</fullName>
    </submittedName>
</protein>
<dbReference type="EMBL" id="JAAMPI010001985">
    <property type="protein sequence ID" value="KAF4620190.1"/>
    <property type="molecule type" value="Genomic_DNA"/>
</dbReference>
<organism evidence="2 3">
    <name type="scientific">Cudoniella acicularis</name>
    <dbReference type="NCBI Taxonomy" id="354080"/>
    <lineage>
        <taxon>Eukaryota</taxon>
        <taxon>Fungi</taxon>
        <taxon>Dikarya</taxon>
        <taxon>Ascomycota</taxon>
        <taxon>Pezizomycotina</taxon>
        <taxon>Leotiomycetes</taxon>
        <taxon>Helotiales</taxon>
        <taxon>Tricladiaceae</taxon>
        <taxon>Cudoniella</taxon>
    </lineage>
</organism>
<accession>A0A8H4VTY1</accession>
<proteinExistence type="predicted"/>